<dbReference type="HOGENOM" id="CLU_927034_0_0_9"/>
<dbReference type="AlphaFoldDB" id="A5D515"/>
<dbReference type="Proteomes" id="UP000006556">
    <property type="component" value="Chromosome"/>
</dbReference>
<evidence type="ECO:0008006" key="3">
    <source>
        <dbReference type="Google" id="ProtNLM"/>
    </source>
</evidence>
<organism evidence="1 2">
    <name type="scientific">Pelotomaculum thermopropionicum (strain DSM 13744 / JCM 10971 / SI)</name>
    <dbReference type="NCBI Taxonomy" id="370438"/>
    <lineage>
        <taxon>Bacteria</taxon>
        <taxon>Bacillati</taxon>
        <taxon>Bacillota</taxon>
        <taxon>Clostridia</taxon>
        <taxon>Eubacteriales</taxon>
        <taxon>Desulfotomaculaceae</taxon>
        <taxon>Pelotomaculum</taxon>
    </lineage>
</organism>
<dbReference type="SUPFAM" id="SSF53756">
    <property type="entry name" value="UDP-Glycosyltransferase/glycogen phosphorylase"/>
    <property type="match status" value="1"/>
</dbReference>
<evidence type="ECO:0000313" key="2">
    <source>
        <dbReference type="Proteomes" id="UP000006556"/>
    </source>
</evidence>
<dbReference type="EMBL" id="AP009389">
    <property type="protein sequence ID" value="BAF58656.1"/>
    <property type="molecule type" value="Genomic_DNA"/>
</dbReference>
<keyword evidence="2" id="KW-1185">Reference proteome</keyword>
<gene>
    <name evidence="1" type="ordered locus">PTH_0475</name>
</gene>
<name>A5D515_PELTS</name>
<sequence length="300" mass="33821">MFRVRNIIAVGMYPYPWHYREIIDTVRLMTSAFNDVNKIFLNPAVGFRRAVAEKETLCITWRACRDKDVLVCTPPLELIPSSWGLGKVKDTWSIRTLRTLIEHLLGPRWREETVLYVSSGGIPQSYNVIRGLGPKYVIFDILDDNLNFPGITHPAGVENKFVYILQSATVITAVSQFLLDRLQNDYGTTAHYLPNGVDLERFAYRPAYAVPIPELSQLERPLFGFVGTLTSWIDFELLVATAQRLERGTLSRPGHPQRCACANTTRTPQSPARRVFGSSTLRASSAFPPSIRRTPAAPQL</sequence>
<protein>
    <recommendedName>
        <fullName evidence="3">Glycosyltransferase subfamily 4-like N-terminal domain-containing protein</fullName>
    </recommendedName>
</protein>
<dbReference type="eggNOG" id="COG0438">
    <property type="taxonomic scope" value="Bacteria"/>
</dbReference>
<evidence type="ECO:0000313" key="1">
    <source>
        <dbReference type="EMBL" id="BAF58656.1"/>
    </source>
</evidence>
<dbReference type="KEGG" id="pth:PTH_0475"/>
<dbReference type="Gene3D" id="3.40.50.2000">
    <property type="entry name" value="Glycogen Phosphorylase B"/>
    <property type="match status" value="1"/>
</dbReference>
<reference evidence="2" key="1">
    <citation type="journal article" date="2008" name="Genome Res.">
        <title>The genome of Pelotomaculum thermopropionicum reveals niche-associated evolution in anaerobic microbiota.</title>
        <authorList>
            <person name="Kosaka T."/>
            <person name="Kato S."/>
            <person name="Shimoyama T."/>
            <person name="Ishii S."/>
            <person name="Abe T."/>
            <person name="Watanabe K."/>
        </authorList>
    </citation>
    <scope>NUCLEOTIDE SEQUENCE [LARGE SCALE GENOMIC DNA]</scope>
    <source>
        <strain evidence="2">DSM 13744 / JCM 10971 / SI</strain>
    </source>
</reference>
<proteinExistence type="predicted"/>
<dbReference type="STRING" id="370438.PTH_0475"/>
<accession>A5D515</accession>